<organism evidence="3 4">
    <name type="scientific">Clonorchis sinensis</name>
    <name type="common">Chinese liver fluke</name>
    <dbReference type="NCBI Taxonomy" id="79923"/>
    <lineage>
        <taxon>Eukaryota</taxon>
        <taxon>Metazoa</taxon>
        <taxon>Spiralia</taxon>
        <taxon>Lophotrochozoa</taxon>
        <taxon>Platyhelminthes</taxon>
        <taxon>Trematoda</taxon>
        <taxon>Digenea</taxon>
        <taxon>Opisthorchiida</taxon>
        <taxon>Opisthorchiata</taxon>
        <taxon>Opisthorchiidae</taxon>
        <taxon>Clonorchis</taxon>
    </lineage>
</organism>
<keyword evidence="1" id="KW-0175">Coiled coil</keyword>
<feature type="region of interest" description="Disordered" evidence="2">
    <location>
        <begin position="144"/>
        <end position="169"/>
    </location>
</feature>
<feature type="compositionally biased region" description="Polar residues" evidence="2">
    <location>
        <begin position="651"/>
        <end position="668"/>
    </location>
</feature>
<sequence length="684" mass="74576">MSATPKVLFELRKDLFLRWFGPSAGIAPFAVNCILTESERFSSTVLMSAYFTANEKSAAQIAEMKRQVQDATDSATGEEETENIIHFFRDLSQVEPGTQEDQVCEFISIGADTSVELTDEEDSTNNAVTDTGNNYDIYEDEEVAKKDTEETTTEEETDNEPEVSTDGGVDDLENFIQTLSAIKITPLVSSVSSSPWDRLYNKLSGVSTKLYDVCDLLMPTLRSVKFECSAALVACSQEPRNQPADQGITVTLYYRLPPAESRDTCMQGVVTQVDNTLSGTGDVKYLTVSALPGHIRAIRYVLRTEWETSRQTDDTPVPTAKVIFDLRKDLFERWLTTSGDIKPLAINCLWTMASISKVMWMSMYFDFEKFAEINDVETWIENVLDQRGDSITSDDYVDSVIDHVLVRPGDQEDKVCKFVPEPNLVVTTVATRTSVPTSPVQTLVDDKEKKELPESNEGTPEPESTAVDLPKVPSKAENDTRNELPSISLVTEIPVTGVVTTSSSVGTVVSVENVNKSLNEVFLNKSVSDIDLATNDSSKQPIHEVVKNVVNGTYGGGSATTTIATSTPVATSPVATPDGGEQKEDLNGTSVSTSSPVATSPFGKPDTGETSEDLTETSCYVLGGVSKVQERLDWLVSHDGKLQPPGKRQHINTSELGSKSDKSQSTLCKNPGGRALELDGFGDA</sequence>
<dbReference type="Proteomes" id="UP000286415">
    <property type="component" value="Unassembled WGS sequence"/>
</dbReference>
<evidence type="ECO:0000256" key="1">
    <source>
        <dbReference type="SAM" id="Coils"/>
    </source>
</evidence>
<feature type="compositionally biased region" description="Acidic residues" evidence="2">
    <location>
        <begin position="150"/>
        <end position="169"/>
    </location>
</feature>
<protein>
    <submittedName>
        <fullName evidence="3">Uncharacterized protein</fullName>
    </submittedName>
</protein>
<proteinExistence type="predicted"/>
<dbReference type="OrthoDB" id="10448674at2759"/>
<feature type="compositionally biased region" description="Low complexity" evidence="2">
    <location>
        <begin position="589"/>
        <end position="601"/>
    </location>
</feature>
<reference evidence="3 4" key="1">
    <citation type="journal article" date="2018" name="Biotechnol. Adv.">
        <title>Improved genomic resources and new bioinformatic workflow for the carcinogenic parasite Clonorchis sinensis: Biotechnological implications.</title>
        <authorList>
            <person name="Wang D."/>
            <person name="Korhonen P.K."/>
            <person name="Gasser R.B."/>
            <person name="Young N.D."/>
        </authorList>
    </citation>
    <scope>NUCLEOTIDE SEQUENCE [LARGE SCALE GENOMIC DNA]</scope>
    <source>
        <strain evidence="3">Cs-k2</strain>
    </source>
</reference>
<feature type="region of interest" description="Disordered" evidence="2">
    <location>
        <begin position="567"/>
        <end position="615"/>
    </location>
</feature>
<accession>A0A8T1M2L1</accession>
<evidence type="ECO:0000313" key="3">
    <source>
        <dbReference type="EMBL" id="KAG5443423.1"/>
    </source>
</evidence>
<comment type="caution">
    <text evidence="3">The sequence shown here is derived from an EMBL/GenBank/DDBJ whole genome shotgun (WGS) entry which is preliminary data.</text>
</comment>
<keyword evidence="4" id="KW-1185">Reference proteome</keyword>
<name>A0A8T1M2L1_CLOSI</name>
<dbReference type="AlphaFoldDB" id="A0A8T1M2L1"/>
<reference evidence="3 4" key="2">
    <citation type="journal article" date="2021" name="Genomics">
        <title>High-quality reference genome for Clonorchis sinensis.</title>
        <authorList>
            <person name="Young N.D."/>
            <person name="Stroehlein A.J."/>
            <person name="Kinkar L."/>
            <person name="Wang T."/>
            <person name="Sohn W.M."/>
            <person name="Chang B.C.H."/>
            <person name="Kaur P."/>
            <person name="Weisz D."/>
            <person name="Dudchenko O."/>
            <person name="Aiden E.L."/>
            <person name="Korhonen P.K."/>
            <person name="Gasser R.B."/>
        </authorList>
    </citation>
    <scope>NUCLEOTIDE SEQUENCE [LARGE SCALE GENOMIC DNA]</scope>
    <source>
        <strain evidence="3">Cs-k2</strain>
    </source>
</reference>
<evidence type="ECO:0000313" key="4">
    <source>
        <dbReference type="Proteomes" id="UP000286415"/>
    </source>
</evidence>
<evidence type="ECO:0000256" key="2">
    <source>
        <dbReference type="SAM" id="MobiDB-lite"/>
    </source>
</evidence>
<feature type="region of interest" description="Disordered" evidence="2">
    <location>
        <begin position="638"/>
        <end position="684"/>
    </location>
</feature>
<feature type="compositionally biased region" description="Basic and acidic residues" evidence="2">
    <location>
        <begin position="444"/>
        <end position="453"/>
    </location>
</feature>
<dbReference type="EMBL" id="NIRI02000056">
    <property type="protein sequence ID" value="KAG5443423.1"/>
    <property type="molecule type" value="Genomic_DNA"/>
</dbReference>
<feature type="coiled-coil region" evidence="1">
    <location>
        <begin position="54"/>
        <end position="81"/>
    </location>
</feature>
<feature type="region of interest" description="Disordered" evidence="2">
    <location>
        <begin position="436"/>
        <end position="480"/>
    </location>
</feature>
<gene>
    <name evidence="3" type="ORF">CSKR_108853</name>
</gene>